<reference evidence="1 2" key="1">
    <citation type="submission" date="2017-10" db="EMBL/GenBank/DDBJ databases">
        <title>Novel microbial diversity and functional potential in the marine mammal oral microbiome.</title>
        <authorList>
            <person name="Dudek N.K."/>
            <person name="Sun C.L."/>
            <person name="Burstein D."/>
            <person name="Kantor R.S."/>
            <person name="Aliaga Goltsman D.S."/>
            <person name="Bik E.M."/>
            <person name="Thomas B.C."/>
            <person name="Banfield J.F."/>
            <person name="Relman D.A."/>
        </authorList>
    </citation>
    <scope>NUCLEOTIDE SEQUENCE [LARGE SCALE GENOMIC DNA]</scope>
    <source>
        <strain evidence="1">DOLJORAL78_47_202</strain>
    </source>
</reference>
<protein>
    <submittedName>
        <fullName evidence="1">Uncharacterized protein</fullName>
    </submittedName>
</protein>
<comment type="caution">
    <text evidence="1">The sequence shown here is derived from an EMBL/GenBank/DDBJ whole genome shotgun (WGS) entry which is preliminary data.</text>
</comment>
<sequence length="155" mass="17485">MEEKMETNFTMETHKQDNALHIDMKGTFDGASAFALIQKIEKEIYDNKNSVYVDTKDISKVYPFGRAVLSSKMPKTCRKCVCFRGAMADRIAPEGCTIEHRTLHQSCRQCTGDCKNCQCNTSRKINIQPTIYQNLKMVSQNNPQGGCCRTNSSAL</sequence>
<accession>A0A2G6MSH4</accession>
<gene>
    <name evidence="1" type="ORF">CSA25_02205</name>
</gene>
<name>A0A2G6MSH4_9BACT</name>
<proteinExistence type="predicted"/>
<dbReference type="AlphaFoldDB" id="A0A2G6MSH4"/>
<dbReference type="EMBL" id="PDTI01000019">
    <property type="protein sequence ID" value="PIE63058.1"/>
    <property type="molecule type" value="Genomic_DNA"/>
</dbReference>
<organism evidence="1 2">
    <name type="scientific">Desulfobacter postgatei</name>
    <dbReference type="NCBI Taxonomy" id="2293"/>
    <lineage>
        <taxon>Bacteria</taxon>
        <taxon>Pseudomonadati</taxon>
        <taxon>Thermodesulfobacteriota</taxon>
        <taxon>Desulfobacteria</taxon>
        <taxon>Desulfobacterales</taxon>
        <taxon>Desulfobacteraceae</taxon>
        <taxon>Desulfobacter</taxon>
    </lineage>
</organism>
<evidence type="ECO:0000313" key="2">
    <source>
        <dbReference type="Proteomes" id="UP000231203"/>
    </source>
</evidence>
<evidence type="ECO:0000313" key="1">
    <source>
        <dbReference type="EMBL" id="PIE63058.1"/>
    </source>
</evidence>
<dbReference type="Proteomes" id="UP000231203">
    <property type="component" value="Unassembled WGS sequence"/>
</dbReference>